<keyword evidence="5" id="KW-1185">Reference proteome</keyword>
<dbReference type="InterPro" id="IPR002397">
    <property type="entry name" value="Cyt_P450_B"/>
</dbReference>
<comment type="similarity">
    <text evidence="2 3">Belongs to the cytochrome P450 family.</text>
</comment>
<organism evidence="4 5">
    <name type="scientific">Roseibium algae</name>
    <dbReference type="NCBI Taxonomy" id="3123038"/>
    <lineage>
        <taxon>Bacteria</taxon>
        <taxon>Pseudomonadati</taxon>
        <taxon>Pseudomonadota</taxon>
        <taxon>Alphaproteobacteria</taxon>
        <taxon>Hyphomicrobiales</taxon>
        <taxon>Stappiaceae</taxon>
        <taxon>Roseibium</taxon>
    </lineage>
</organism>
<dbReference type="PRINTS" id="PR00359">
    <property type="entry name" value="BP450"/>
</dbReference>
<keyword evidence="3" id="KW-0560">Oxidoreductase</keyword>
<keyword evidence="3" id="KW-0479">Metal-binding</keyword>
<name>A0ABU8TN93_9HYPH</name>
<evidence type="ECO:0000313" key="4">
    <source>
        <dbReference type="EMBL" id="MEJ8475607.1"/>
    </source>
</evidence>
<protein>
    <submittedName>
        <fullName evidence="4">Cytochrome P450</fullName>
    </submittedName>
</protein>
<dbReference type="Gene3D" id="1.10.630.10">
    <property type="entry name" value="Cytochrome P450"/>
    <property type="match status" value="1"/>
</dbReference>
<comment type="caution">
    <text evidence="4">The sequence shown here is derived from an EMBL/GenBank/DDBJ whole genome shotgun (WGS) entry which is preliminary data.</text>
</comment>
<gene>
    <name evidence="4" type="ORF">V6575_16060</name>
</gene>
<keyword evidence="3" id="KW-0503">Monooxygenase</keyword>
<dbReference type="PROSITE" id="PS00086">
    <property type="entry name" value="CYTOCHROME_P450"/>
    <property type="match status" value="1"/>
</dbReference>
<dbReference type="Proteomes" id="UP001385499">
    <property type="component" value="Unassembled WGS sequence"/>
</dbReference>
<evidence type="ECO:0000256" key="3">
    <source>
        <dbReference type="RuleBase" id="RU000461"/>
    </source>
</evidence>
<dbReference type="RefSeq" id="WP_340275755.1">
    <property type="nucleotide sequence ID" value="NZ_JBAKIA010000012.1"/>
</dbReference>
<proteinExistence type="inferred from homology"/>
<comment type="cofactor">
    <cofactor evidence="1">
        <name>heme</name>
        <dbReference type="ChEBI" id="CHEBI:30413"/>
    </cofactor>
</comment>
<accession>A0ABU8TN93</accession>
<reference evidence="4 5" key="1">
    <citation type="submission" date="2024-02" db="EMBL/GenBank/DDBJ databases">
        <title>Roseibium algae sp. nov., isolated from marine alga (Grateloupia sp.), showing potential in myo-inositol conversion.</title>
        <authorList>
            <person name="Wang Y."/>
        </authorList>
    </citation>
    <scope>NUCLEOTIDE SEQUENCE [LARGE SCALE GENOMIC DNA]</scope>
    <source>
        <strain evidence="4 5">H3510</strain>
    </source>
</reference>
<evidence type="ECO:0000313" key="5">
    <source>
        <dbReference type="Proteomes" id="UP001385499"/>
    </source>
</evidence>
<dbReference type="EMBL" id="JBAKIA010000012">
    <property type="protein sequence ID" value="MEJ8475607.1"/>
    <property type="molecule type" value="Genomic_DNA"/>
</dbReference>
<sequence length="402" mass="44472">MANIAHAEGLAPLAPLDNDITITQLTDDPYPIYQRLRTETPVLRVASVGRTLLTKATDTKWVKDNPELFSSDDPNTPMERALGAKTLMRRDGPDHMRLRNAMTSAFSAKNIRDVWIPAYERVVDDYISRLQPGETVDLFQTLTGPISARCLAILLGLNEASDEDMQLWSDTIIKGAGNFGWKPEIFAVCDRENARMDACISAAADNLRGKDDPSALSAMINAEDPIEFEQVIANIKIAIGGGINEPRDAALTAVYGLLTNPDQLEAVKADPKLWTIAFEEAVRWVAPIQVSSRRVTADTEIRGFRIPEGDVVMTIQASSNHDEEVYENGHLFDVFRPKLPHQAFGNGPHFCLGTHVARRMVGQILLPKLFERFPNLQLTDPKDAIFSGFGFRGPIILPVILS</sequence>
<dbReference type="InterPro" id="IPR017972">
    <property type="entry name" value="Cyt_P450_CS"/>
</dbReference>
<keyword evidence="3" id="KW-0408">Iron</keyword>
<dbReference type="InterPro" id="IPR001128">
    <property type="entry name" value="Cyt_P450"/>
</dbReference>
<dbReference type="InterPro" id="IPR036396">
    <property type="entry name" value="Cyt_P450_sf"/>
</dbReference>
<dbReference type="PANTHER" id="PTHR46696:SF1">
    <property type="entry name" value="CYTOCHROME P450 YJIB-RELATED"/>
    <property type="match status" value="1"/>
</dbReference>
<dbReference type="Pfam" id="PF00067">
    <property type="entry name" value="p450"/>
    <property type="match status" value="1"/>
</dbReference>
<dbReference type="SUPFAM" id="SSF48264">
    <property type="entry name" value="Cytochrome P450"/>
    <property type="match status" value="1"/>
</dbReference>
<dbReference type="PANTHER" id="PTHR46696">
    <property type="entry name" value="P450, PUTATIVE (EUROFUNG)-RELATED"/>
    <property type="match status" value="1"/>
</dbReference>
<evidence type="ECO:0000256" key="2">
    <source>
        <dbReference type="ARBA" id="ARBA00010617"/>
    </source>
</evidence>
<keyword evidence="3" id="KW-0349">Heme</keyword>
<evidence type="ECO:0000256" key="1">
    <source>
        <dbReference type="ARBA" id="ARBA00001971"/>
    </source>
</evidence>